<evidence type="ECO:0000313" key="1">
    <source>
        <dbReference type="EMBL" id="GBP75879.1"/>
    </source>
</evidence>
<proteinExistence type="predicted"/>
<keyword evidence="2" id="KW-1185">Reference proteome</keyword>
<evidence type="ECO:0000313" key="2">
    <source>
        <dbReference type="Proteomes" id="UP000299102"/>
    </source>
</evidence>
<sequence length="110" mass="12146">MVSCVSLLQHLHLSFTASHRAERPKEEPGGCEGAGCVCEITSYGEPRSLQCARHTTGVHDANPSWLDKVLQKCQGFDFDVESGKVLVEWLSARPSEPGRFGPPFWVDPIH</sequence>
<reference evidence="1 2" key="1">
    <citation type="journal article" date="2019" name="Commun. Biol.">
        <title>The bagworm genome reveals a unique fibroin gene that provides high tensile strength.</title>
        <authorList>
            <person name="Kono N."/>
            <person name="Nakamura H."/>
            <person name="Ohtoshi R."/>
            <person name="Tomita M."/>
            <person name="Numata K."/>
            <person name="Arakawa K."/>
        </authorList>
    </citation>
    <scope>NUCLEOTIDE SEQUENCE [LARGE SCALE GENOMIC DNA]</scope>
</reference>
<protein>
    <submittedName>
        <fullName evidence="1">Uncharacterized protein</fullName>
    </submittedName>
</protein>
<comment type="caution">
    <text evidence="1">The sequence shown here is derived from an EMBL/GenBank/DDBJ whole genome shotgun (WGS) entry which is preliminary data.</text>
</comment>
<gene>
    <name evidence="1" type="ORF">EVAR_32026_1</name>
</gene>
<organism evidence="1 2">
    <name type="scientific">Eumeta variegata</name>
    <name type="common">Bagworm moth</name>
    <name type="synonym">Eumeta japonica</name>
    <dbReference type="NCBI Taxonomy" id="151549"/>
    <lineage>
        <taxon>Eukaryota</taxon>
        <taxon>Metazoa</taxon>
        <taxon>Ecdysozoa</taxon>
        <taxon>Arthropoda</taxon>
        <taxon>Hexapoda</taxon>
        <taxon>Insecta</taxon>
        <taxon>Pterygota</taxon>
        <taxon>Neoptera</taxon>
        <taxon>Endopterygota</taxon>
        <taxon>Lepidoptera</taxon>
        <taxon>Glossata</taxon>
        <taxon>Ditrysia</taxon>
        <taxon>Tineoidea</taxon>
        <taxon>Psychidae</taxon>
        <taxon>Oiketicinae</taxon>
        <taxon>Eumeta</taxon>
    </lineage>
</organism>
<name>A0A4C1YMN1_EUMVA</name>
<dbReference type="EMBL" id="BGZK01001265">
    <property type="protein sequence ID" value="GBP75879.1"/>
    <property type="molecule type" value="Genomic_DNA"/>
</dbReference>
<accession>A0A4C1YMN1</accession>
<dbReference type="AlphaFoldDB" id="A0A4C1YMN1"/>
<dbReference type="Proteomes" id="UP000299102">
    <property type="component" value="Unassembled WGS sequence"/>
</dbReference>